<dbReference type="InterPro" id="IPR036779">
    <property type="entry name" value="LysM_dom_sf"/>
</dbReference>
<dbReference type="PANTHER" id="PTHR37423:SF2">
    <property type="entry name" value="MEMBRANE-BOUND LYTIC MUREIN TRANSGLYCOSYLASE C"/>
    <property type="match status" value="1"/>
</dbReference>
<dbReference type="CDD" id="cd16894">
    <property type="entry name" value="MltD-like"/>
    <property type="match status" value="1"/>
</dbReference>
<keyword evidence="2" id="KW-0732">Signal</keyword>
<dbReference type="Proteomes" id="UP000318733">
    <property type="component" value="Unassembled WGS sequence"/>
</dbReference>
<comment type="caution">
    <text evidence="4">The sequence shown here is derived from an EMBL/GenBank/DDBJ whole genome shotgun (WGS) entry which is preliminary data.</text>
</comment>
<dbReference type="OrthoDB" id="9815002at2"/>
<name>A0A556MS85_9SPHI</name>
<organism evidence="4 5">
    <name type="scientific">Mucilaginibacter corticis</name>
    <dbReference type="NCBI Taxonomy" id="2597670"/>
    <lineage>
        <taxon>Bacteria</taxon>
        <taxon>Pseudomonadati</taxon>
        <taxon>Bacteroidota</taxon>
        <taxon>Sphingobacteriia</taxon>
        <taxon>Sphingobacteriales</taxon>
        <taxon>Sphingobacteriaceae</taxon>
        <taxon>Mucilaginibacter</taxon>
    </lineage>
</organism>
<dbReference type="Gene3D" id="1.10.530.10">
    <property type="match status" value="1"/>
</dbReference>
<dbReference type="SUPFAM" id="SSF53955">
    <property type="entry name" value="Lysozyme-like"/>
    <property type="match status" value="1"/>
</dbReference>
<evidence type="ECO:0000256" key="2">
    <source>
        <dbReference type="SAM" id="SignalP"/>
    </source>
</evidence>
<dbReference type="InterPro" id="IPR008258">
    <property type="entry name" value="Transglycosylase_SLT_dom_1"/>
</dbReference>
<protein>
    <submittedName>
        <fullName evidence="4">LysM peptidoglycan-binding domain-containing protein</fullName>
    </submittedName>
</protein>
<evidence type="ECO:0000313" key="4">
    <source>
        <dbReference type="EMBL" id="TSJ42831.1"/>
    </source>
</evidence>
<dbReference type="EMBL" id="VLPK01000001">
    <property type="protein sequence ID" value="TSJ42831.1"/>
    <property type="molecule type" value="Genomic_DNA"/>
</dbReference>
<proteinExistence type="inferred from homology"/>
<evidence type="ECO:0000256" key="1">
    <source>
        <dbReference type="ARBA" id="ARBA00007734"/>
    </source>
</evidence>
<dbReference type="Pfam" id="PF01464">
    <property type="entry name" value="SLT"/>
    <property type="match status" value="1"/>
</dbReference>
<dbReference type="RefSeq" id="WP_144246401.1">
    <property type="nucleotide sequence ID" value="NZ_VLPK01000001.1"/>
</dbReference>
<feature type="signal peptide" evidence="2">
    <location>
        <begin position="1"/>
        <end position="19"/>
    </location>
</feature>
<feature type="chain" id="PRO_5022118864" evidence="2">
    <location>
        <begin position="20"/>
        <end position="419"/>
    </location>
</feature>
<dbReference type="PROSITE" id="PS51782">
    <property type="entry name" value="LYSM"/>
    <property type="match status" value="1"/>
</dbReference>
<dbReference type="SMART" id="SM00257">
    <property type="entry name" value="LysM"/>
    <property type="match status" value="1"/>
</dbReference>
<dbReference type="SUPFAM" id="SSF54106">
    <property type="entry name" value="LysM domain"/>
    <property type="match status" value="1"/>
</dbReference>
<sequence length="419" mass="46267">MKRIVIFTTFLLSLQIVKANSIAAAGTGNNLPKNTGDTAVNNSLAFSGSIFKLRLDSIQQEVPLDYNEYVQTYIDLYTRHKEEMSHVLGLAKYYFPIYEKIFHDAGIPTEIKYLSIVESKLDPNAVSRVGATGPWQFMTTTAKIYGLNMDSYIDERRDPIQASYAAAAYLKDAYQEFGDWLLAIASYNCGKSSVERAIEKAGAMDFWSIRQYLPPETRNYVPAYIAMSYVMNYGKKHSIIPDILNFHPTTDTLMVDRMVELGNVARALNTNLNDLTMLNPAYKRLIINGAVGAPRRLIIPRANHRNYSALYNVLNGINDPVLLLPLPTVAAASIPVPAPVPAYTPATYVAATRAAAPAATAAPANPEYYIIKAGETLEQVAAHHGLNVRDVRAWNNIPEGQLPAGQKVILNPVAKITKL</sequence>
<evidence type="ECO:0000259" key="3">
    <source>
        <dbReference type="PROSITE" id="PS51782"/>
    </source>
</evidence>
<dbReference type="AlphaFoldDB" id="A0A556MS85"/>
<reference evidence="4 5" key="1">
    <citation type="submission" date="2019-07" db="EMBL/GenBank/DDBJ databases">
        <authorList>
            <person name="Huq M.A."/>
        </authorList>
    </citation>
    <scope>NUCLEOTIDE SEQUENCE [LARGE SCALE GENOMIC DNA]</scope>
    <source>
        <strain evidence="4 5">MAH-19</strain>
    </source>
</reference>
<dbReference type="InterPro" id="IPR023346">
    <property type="entry name" value="Lysozyme-like_dom_sf"/>
</dbReference>
<dbReference type="Gene3D" id="3.10.350.10">
    <property type="entry name" value="LysM domain"/>
    <property type="match status" value="1"/>
</dbReference>
<keyword evidence="5" id="KW-1185">Reference proteome</keyword>
<dbReference type="InterPro" id="IPR018392">
    <property type="entry name" value="LysM"/>
</dbReference>
<comment type="similarity">
    <text evidence="1">Belongs to the transglycosylase Slt family.</text>
</comment>
<dbReference type="CDD" id="cd00118">
    <property type="entry name" value="LysM"/>
    <property type="match status" value="1"/>
</dbReference>
<dbReference type="PANTHER" id="PTHR37423">
    <property type="entry name" value="SOLUBLE LYTIC MUREIN TRANSGLYCOSYLASE-RELATED"/>
    <property type="match status" value="1"/>
</dbReference>
<gene>
    <name evidence="4" type="ORF">FO440_01185</name>
</gene>
<accession>A0A556MS85</accession>
<evidence type="ECO:0000313" key="5">
    <source>
        <dbReference type="Proteomes" id="UP000318733"/>
    </source>
</evidence>
<dbReference type="Pfam" id="PF01476">
    <property type="entry name" value="LysM"/>
    <property type="match status" value="1"/>
</dbReference>
<feature type="domain" description="LysM" evidence="3">
    <location>
        <begin position="367"/>
        <end position="410"/>
    </location>
</feature>